<dbReference type="InterPro" id="IPR017945">
    <property type="entry name" value="DHBP_synth_RibB-like_a/b_dom"/>
</dbReference>
<comment type="function">
    <text evidence="1 7">Catalyzes the conversion of D-ribulose 5-phosphate to formate and 3,4-dihydroxy-2-butanone 4-phosphate.</text>
</comment>
<dbReference type="Gene3D" id="3.90.870.10">
    <property type="entry name" value="DHBP synthase"/>
    <property type="match status" value="1"/>
</dbReference>
<evidence type="ECO:0000313" key="9">
    <source>
        <dbReference type="Proteomes" id="UP001302274"/>
    </source>
</evidence>
<name>A0ABU5VYW4_9BACT</name>
<dbReference type="GO" id="GO:0008686">
    <property type="term" value="F:3,4-dihydroxy-2-butanone-4-phosphate synthase activity"/>
    <property type="evidence" value="ECO:0007669"/>
    <property type="project" value="UniProtKB-EC"/>
</dbReference>
<proteinExistence type="inferred from homology"/>
<dbReference type="InterPro" id="IPR000422">
    <property type="entry name" value="DHBP_synthase_RibB"/>
</dbReference>
<evidence type="ECO:0000256" key="1">
    <source>
        <dbReference type="ARBA" id="ARBA00002284"/>
    </source>
</evidence>
<dbReference type="RefSeq" id="WP_323578599.1">
    <property type="nucleotide sequence ID" value="NZ_JAYGJQ010000003.1"/>
</dbReference>
<keyword evidence="7" id="KW-0460">Magnesium</keyword>
<dbReference type="PANTHER" id="PTHR21327:SF18">
    <property type="entry name" value="3,4-DIHYDROXY-2-BUTANONE 4-PHOSPHATE SYNTHASE"/>
    <property type="match status" value="1"/>
</dbReference>
<dbReference type="SUPFAM" id="SSF55821">
    <property type="entry name" value="YrdC/RibB"/>
    <property type="match status" value="1"/>
</dbReference>
<comment type="pathway">
    <text evidence="2 7">Cofactor biosynthesis; riboflavin biosynthesis; 2-hydroxy-3-oxobutyl phosphate from D-ribulose 5-phosphate: step 1/1.</text>
</comment>
<gene>
    <name evidence="8" type="primary">ribB</name>
    <name evidence="8" type="ORF">SHI21_18690</name>
</gene>
<sequence>MSHTIEQAISALRLGKFILVCDDKSREDEADLIMAAQFVTKEHVNFMINNGRGLICVPLSNATAKKLNLPLMVHEHVGTYETAFTVSVDVKAGTHTGISSNDRALTISALGNANSVAEDFVRPGHVFPLIAWDEGVLVRPGHTEASVDLMKIAGLNPVAVLCETLSNEGVPLKGAELEAFAAQFHIPIISIVDLIDYRRERQIS</sequence>
<dbReference type="EMBL" id="JAYGJQ010000003">
    <property type="protein sequence ID" value="MEA9358270.1"/>
    <property type="molecule type" value="Genomic_DNA"/>
</dbReference>
<evidence type="ECO:0000256" key="3">
    <source>
        <dbReference type="ARBA" id="ARBA00012153"/>
    </source>
</evidence>
<dbReference type="EC" id="4.1.99.12" evidence="3 7"/>
<keyword evidence="9" id="KW-1185">Reference proteome</keyword>
<evidence type="ECO:0000256" key="4">
    <source>
        <dbReference type="ARBA" id="ARBA00018836"/>
    </source>
</evidence>
<comment type="subunit">
    <text evidence="7">Homodimer.</text>
</comment>
<comment type="similarity">
    <text evidence="7">Belongs to the DHBP synthase family.</text>
</comment>
<evidence type="ECO:0000313" key="8">
    <source>
        <dbReference type="EMBL" id="MEA9358270.1"/>
    </source>
</evidence>
<comment type="caution">
    <text evidence="8">The sequence shown here is derived from an EMBL/GenBank/DDBJ whole genome shotgun (WGS) entry which is preliminary data.</text>
</comment>
<evidence type="ECO:0000256" key="5">
    <source>
        <dbReference type="ARBA" id="ARBA00022619"/>
    </source>
</evidence>
<evidence type="ECO:0000256" key="6">
    <source>
        <dbReference type="ARBA" id="ARBA00022723"/>
    </source>
</evidence>
<dbReference type="Proteomes" id="UP001302274">
    <property type="component" value="Unassembled WGS sequence"/>
</dbReference>
<accession>A0ABU5VYW4</accession>
<keyword evidence="6 7" id="KW-0479">Metal-binding</keyword>
<evidence type="ECO:0000256" key="7">
    <source>
        <dbReference type="RuleBase" id="RU003843"/>
    </source>
</evidence>
<keyword evidence="7" id="KW-0464">Manganese</keyword>
<dbReference type="PANTHER" id="PTHR21327">
    <property type="entry name" value="GTP CYCLOHYDROLASE II-RELATED"/>
    <property type="match status" value="1"/>
</dbReference>
<comment type="catalytic activity">
    <reaction evidence="7">
        <text>D-ribulose 5-phosphate = (2S)-2-hydroxy-3-oxobutyl phosphate + formate + H(+)</text>
        <dbReference type="Rhea" id="RHEA:18457"/>
        <dbReference type="ChEBI" id="CHEBI:15378"/>
        <dbReference type="ChEBI" id="CHEBI:15740"/>
        <dbReference type="ChEBI" id="CHEBI:58121"/>
        <dbReference type="ChEBI" id="CHEBI:58830"/>
        <dbReference type="EC" id="4.1.99.12"/>
    </reaction>
</comment>
<organism evidence="8 9">
    <name type="scientific">Bacteriovorax antarcticus</name>
    <dbReference type="NCBI Taxonomy" id="3088717"/>
    <lineage>
        <taxon>Bacteria</taxon>
        <taxon>Pseudomonadati</taxon>
        <taxon>Bdellovibrionota</taxon>
        <taxon>Bacteriovoracia</taxon>
        <taxon>Bacteriovoracales</taxon>
        <taxon>Bacteriovoracaceae</taxon>
        <taxon>Bacteriovorax</taxon>
    </lineage>
</organism>
<comment type="cofactor">
    <cofactor evidence="7">
        <name>Mg(2+)</name>
        <dbReference type="ChEBI" id="CHEBI:18420"/>
    </cofactor>
    <cofactor evidence="7">
        <name>Mn(2+)</name>
        <dbReference type="ChEBI" id="CHEBI:29035"/>
    </cofactor>
    <text evidence="7">Binds 2 divalent metal cations per subunit. Magnesium or manganese.</text>
</comment>
<protein>
    <recommendedName>
        <fullName evidence="4 7">3,4-dihydroxy-2-butanone 4-phosphate synthase</fullName>
        <shortName evidence="7">DHBP synthase</shortName>
        <ecNumber evidence="3 7">4.1.99.12</ecNumber>
    </recommendedName>
</protein>
<dbReference type="Pfam" id="PF00926">
    <property type="entry name" value="DHBP_synthase"/>
    <property type="match status" value="1"/>
</dbReference>
<evidence type="ECO:0000256" key="2">
    <source>
        <dbReference type="ARBA" id="ARBA00004904"/>
    </source>
</evidence>
<reference evidence="8 9" key="1">
    <citation type="submission" date="2023-11" db="EMBL/GenBank/DDBJ databases">
        <title>A Novel Polar Bacteriovorax (B. antarcticus) Isolated from the Biocrust in Antarctica.</title>
        <authorList>
            <person name="Mun W."/>
            <person name="Choi S.Y."/>
            <person name="Mitchell R.J."/>
        </authorList>
    </citation>
    <scope>NUCLEOTIDE SEQUENCE [LARGE SCALE GENOMIC DNA]</scope>
    <source>
        <strain evidence="8 9">PP10</strain>
    </source>
</reference>
<keyword evidence="5 7" id="KW-0686">Riboflavin biosynthesis</keyword>
<dbReference type="NCBIfam" id="TIGR00506">
    <property type="entry name" value="ribB"/>
    <property type="match status" value="1"/>
</dbReference>
<keyword evidence="7 8" id="KW-0456">Lyase</keyword>